<evidence type="ECO:0000313" key="10">
    <source>
        <dbReference type="EMBL" id="CAE7736294.1"/>
    </source>
</evidence>
<evidence type="ECO:0000256" key="6">
    <source>
        <dbReference type="ARBA" id="ARBA00023136"/>
    </source>
</evidence>
<dbReference type="Gene3D" id="1.20.1640.10">
    <property type="entry name" value="Multidrug efflux transporter AcrB transmembrane domain"/>
    <property type="match status" value="2"/>
</dbReference>
<dbReference type="SUPFAM" id="SSF82866">
    <property type="entry name" value="Multidrug efflux transporter AcrB transmembrane domain"/>
    <property type="match status" value="2"/>
</dbReference>
<evidence type="ECO:0000259" key="9">
    <source>
        <dbReference type="Pfam" id="PF03176"/>
    </source>
</evidence>
<dbReference type="PANTHER" id="PTHR33406">
    <property type="entry name" value="MEMBRANE PROTEIN MJ1562-RELATED"/>
    <property type="match status" value="1"/>
</dbReference>
<dbReference type="InterPro" id="IPR004869">
    <property type="entry name" value="MMPL_dom"/>
</dbReference>
<keyword evidence="11" id="KW-1185">Reference proteome</keyword>
<evidence type="ECO:0000256" key="3">
    <source>
        <dbReference type="ARBA" id="ARBA00022475"/>
    </source>
</evidence>
<sequence length="873" mass="94925">MMERGFSLDPVRGTDYDVNAATYSKFFGAEGARAALVLRAKHEPIFPLITMSSEPTCSLVHNLQFAGDKIKLQFTCQNETAMGNGCITLSQLHKQIVSKAEGLLEHFMQPDAVHDLIQQHVEPLIDAAPNVVACPQVADSVLNRELTLIASDVQTRLDERLPHCNSSVLSFWQLEPQQIHRSIPLPIWGQNFTAEISLQLPPGTFWSLFTPLNSPGLEEILMSVQTSTCHGLPVEGFSSEALEVVDVLEEMAADASKSGLQARVMSFGKIVLTIRDGVEKVMGLSTALFPLGIAVLAYMVGNGRLAAIAVVNVIAALTGSVLIMHFFVSKIMTVSLFTPAFAICVVLAMSIDYSLFLLTRFQTEVCREARDAKDAVWVMMATSGTVVAQAGLTLACCFCCVFIIPVPLISAMGAGGLASVFTATMATLTLTPVLILCAPTFWTKSCGSCRCWPRQELQATAPSRLPFWERFAKILAQERTAKSMLLLLVVLAVACVWVDLAAPEDTVGFLPALPEGSETAKVLQDVGRALGFGSVFPTEIVIISPPGVDFPHWRREACQALKSIAVEVASAPGKFQDFTDSAFVGPVMIGGTCLVDIDVNATGMQWVNHSGQKAAVIHVDYGVNPLSALGREWTVSLERAVERHQVGTWFVRGYGPIMSNQAHWASRRFPYLLCSMVAAILIIPSIFTRSVISSLRALFCLTWMLIIVWAVTLLIFPSGIYYIVLPMMLPFVVGISLDYDIFYTEAVLERCKEQKSTKEAGLHALVHTANIISAAGIIMIIAFLPLLVSSTLMMRQIGLVAILSLLMNATVSTKLLIPLCVQVLGHATFWPRQATPAKMSPDGPDGRVDVNVVPVQGNETKKPMESMDLDPRV</sequence>
<keyword evidence="6 8" id="KW-0472">Membrane</keyword>
<dbReference type="EMBL" id="CAJNIZ010046002">
    <property type="protein sequence ID" value="CAE7736294.1"/>
    <property type="molecule type" value="Genomic_DNA"/>
</dbReference>
<feature type="transmembrane region" description="Helical" evidence="8">
    <location>
        <begin position="793"/>
        <end position="811"/>
    </location>
</feature>
<dbReference type="OrthoDB" id="438641at2759"/>
<reference evidence="10" key="1">
    <citation type="submission" date="2021-02" db="EMBL/GenBank/DDBJ databases">
        <authorList>
            <person name="Dougan E. K."/>
            <person name="Rhodes N."/>
            <person name="Thang M."/>
            <person name="Chan C."/>
        </authorList>
    </citation>
    <scope>NUCLEOTIDE SEQUENCE</scope>
</reference>
<evidence type="ECO:0000256" key="8">
    <source>
        <dbReference type="SAM" id="Phobius"/>
    </source>
</evidence>
<accession>A0A812XMH0</accession>
<evidence type="ECO:0000256" key="4">
    <source>
        <dbReference type="ARBA" id="ARBA00022692"/>
    </source>
</evidence>
<feature type="domain" description="Membrane transport protein MMPL" evidence="9">
    <location>
        <begin position="237"/>
        <end position="455"/>
    </location>
</feature>
<feature type="transmembrane region" description="Helical" evidence="8">
    <location>
        <begin position="376"/>
        <end position="404"/>
    </location>
</feature>
<comment type="caution">
    <text evidence="10">The sequence shown here is derived from an EMBL/GenBank/DDBJ whole genome shotgun (WGS) entry which is preliminary data.</text>
</comment>
<evidence type="ECO:0000256" key="1">
    <source>
        <dbReference type="ARBA" id="ARBA00004651"/>
    </source>
</evidence>
<comment type="similarity">
    <text evidence="2">Belongs to the resistance-nodulation-cell division (RND) (TC 2.A.6) family. MmpL subfamily.</text>
</comment>
<feature type="transmembrane region" description="Helical" evidence="8">
    <location>
        <begin position="695"/>
        <end position="716"/>
    </location>
</feature>
<dbReference type="PANTHER" id="PTHR33406:SF6">
    <property type="entry name" value="MEMBRANE PROTEIN YDGH-RELATED"/>
    <property type="match status" value="1"/>
</dbReference>
<evidence type="ECO:0000256" key="7">
    <source>
        <dbReference type="SAM" id="MobiDB-lite"/>
    </source>
</evidence>
<protein>
    <submittedName>
        <fullName evidence="10">MmpL11 protein</fullName>
    </submittedName>
</protein>
<feature type="transmembrane region" description="Helical" evidence="8">
    <location>
        <begin position="307"/>
        <end position="328"/>
    </location>
</feature>
<keyword evidence="5 8" id="KW-1133">Transmembrane helix</keyword>
<keyword evidence="4 8" id="KW-0812">Transmembrane</keyword>
<name>A0A812XMH0_SYMPI</name>
<feature type="compositionally biased region" description="Basic and acidic residues" evidence="7">
    <location>
        <begin position="859"/>
        <end position="873"/>
    </location>
</feature>
<feature type="transmembrane region" description="Helical" evidence="8">
    <location>
        <begin position="334"/>
        <end position="355"/>
    </location>
</feature>
<dbReference type="Proteomes" id="UP000649617">
    <property type="component" value="Unassembled WGS sequence"/>
</dbReference>
<feature type="domain" description="Membrane transport protein MMPL" evidence="9">
    <location>
        <begin position="612"/>
        <end position="836"/>
    </location>
</feature>
<dbReference type="Pfam" id="PF03176">
    <property type="entry name" value="MMPL"/>
    <property type="match status" value="2"/>
</dbReference>
<feature type="region of interest" description="Disordered" evidence="7">
    <location>
        <begin position="835"/>
        <end position="873"/>
    </location>
</feature>
<feature type="transmembrane region" description="Helical" evidence="8">
    <location>
        <begin position="416"/>
        <end position="438"/>
    </location>
</feature>
<feature type="transmembrane region" description="Helical" evidence="8">
    <location>
        <begin position="764"/>
        <end position="787"/>
    </location>
</feature>
<evidence type="ECO:0000256" key="2">
    <source>
        <dbReference type="ARBA" id="ARBA00010157"/>
    </source>
</evidence>
<keyword evidence="3" id="KW-1003">Cell membrane</keyword>
<gene>
    <name evidence="10" type="primary">mmpL11</name>
    <name evidence="10" type="ORF">SPIL2461_LOCUS21165</name>
</gene>
<dbReference type="GO" id="GO:0005886">
    <property type="term" value="C:plasma membrane"/>
    <property type="evidence" value="ECO:0007669"/>
    <property type="project" value="UniProtKB-SubCell"/>
</dbReference>
<dbReference type="AlphaFoldDB" id="A0A812XMH0"/>
<feature type="transmembrane region" description="Helical" evidence="8">
    <location>
        <begin position="669"/>
        <end position="688"/>
    </location>
</feature>
<proteinExistence type="inferred from homology"/>
<comment type="subcellular location">
    <subcellularLocation>
        <location evidence="1">Cell membrane</location>
        <topology evidence="1">Multi-pass membrane protein</topology>
    </subcellularLocation>
</comment>
<evidence type="ECO:0000313" key="11">
    <source>
        <dbReference type="Proteomes" id="UP000649617"/>
    </source>
</evidence>
<organism evidence="10 11">
    <name type="scientific">Symbiodinium pilosum</name>
    <name type="common">Dinoflagellate</name>
    <dbReference type="NCBI Taxonomy" id="2952"/>
    <lineage>
        <taxon>Eukaryota</taxon>
        <taxon>Sar</taxon>
        <taxon>Alveolata</taxon>
        <taxon>Dinophyceae</taxon>
        <taxon>Suessiales</taxon>
        <taxon>Symbiodiniaceae</taxon>
        <taxon>Symbiodinium</taxon>
    </lineage>
</organism>
<evidence type="ECO:0000256" key="5">
    <source>
        <dbReference type="ARBA" id="ARBA00022989"/>
    </source>
</evidence>
<dbReference type="InterPro" id="IPR050545">
    <property type="entry name" value="Mycobact_MmpL"/>
</dbReference>
<feature type="transmembrane region" description="Helical" evidence="8">
    <location>
        <begin position="281"/>
        <end position="300"/>
    </location>
</feature>